<accession>A0AAE3EIF6</accession>
<dbReference type="InterPro" id="IPR024952">
    <property type="entry name" value="LPP20-like_dom"/>
</dbReference>
<evidence type="ECO:0000256" key="1">
    <source>
        <dbReference type="SAM" id="SignalP"/>
    </source>
</evidence>
<dbReference type="AlphaFoldDB" id="A0AAE3EIF6"/>
<proteinExistence type="predicted"/>
<sequence length="193" mass="20820">MTKKILAVLATIALAASVFVSCGSSPDKDAEPVAKPLIGLEGVPQPQWVNKIPKSAEMYFAVGYGKMSNKPNSIMRAEADAKDQIARWVTTSVKTALTNYTSDSGSGDNRQVLEFMENISKQVADQSLSGVERDEVWVDPEGGVYVLASFPKANVGKSFEEVSGSFVRNEAAAFAEFKAKEALSFLEKETAKD</sequence>
<dbReference type="Pfam" id="PF02169">
    <property type="entry name" value="LPP20"/>
    <property type="match status" value="1"/>
</dbReference>
<feature type="domain" description="Lipoprotein LPP20-like" evidence="2">
    <location>
        <begin position="46"/>
        <end position="148"/>
    </location>
</feature>
<feature type="chain" id="PRO_5041992044" evidence="1">
    <location>
        <begin position="21"/>
        <end position="193"/>
    </location>
</feature>
<keyword evidence="1" id="KW-0732">Signal</keyword>
<keyword evidence="4" id="KW-1185">Reference proteome</keyword>
<name>A0AAE3EIF6_9SPIR</name>
<keyword evidence="3" id="KW-0449">Lipoprotein</keyword>
<protein>
    <submittedName>
        <fullName evidence="3">LPP20 family lipoprotein</fullName>
    </submittedName>
</protein>
<organism evidence="3 4">
    <name type="scientific">Teretinema zuelzerae</name>
    <dbReference type="NCBI Taxonomy" id="156"/>
    <lineage>
        <taxon>Bacteria</taxon>
        <taxon>Pseudomonadati</taxon>
        <taxon>Spirochaetota</taxon>
        <taxon>Spirochaetia</taxon>
        <taxon>Spirochaetales</taxon>
        <taxon>Treponemataceae</taxon>
        <taxon>Teretinema</taxon>
    </lineage>
</organism>
<dbReference type="RefSeq" id="WP_230754592.1">
    <property type="nucleotide sequence ID" value="NZ_JAINWA010000001.1"/>
</dbReference>
<dbReference type="PROSITE" id="PS51257">
    <property type="entry name" value="PROKAR_LIPOPROTEIN"/>
    <property type="match status" value="1"/>
</dbReference>
<evidence type="ECO:0000259" key="2">
    <source>
        <dbReference type="Pfam" id="PF02169"/>
    </source>
</evidence>
<reference evidence="3" key="1">
    <citation type="submission" date="2021-08" db="EMBL/GenBank/DDBJ databases">
        <title>Comparative analyses of Brucepasteria parasyntrophica and Teretinema zuelzerae.</title>
        <authorList>
            <person name="Song Y."/>
            <person name="Brune A."/>
        </authorList>
    </citation>
    <scope>NUCLEOTIDE SEQUENCE</scope>
    <source>
        <strain evidence="3">DSM 1903</strain>
    </source>
</reference>
<comment type="caution">
    <text evidence="3">The sequence shown here is derived from an EMBL/GenBank/DDBJ whole genome shotgun (WGS) entry which is preliminary data.</text>
</comment>
<dbReference type="Proteomes" id="UP001198163">
    <property type="component" value="Unassembled WGS sequence"/>
</dbReference>
<dbReference type="EMBL" id="JAINWA010000001">
    <property type="protein sequence ID" value="MCD1654393.1"/>
    <property type="molecule type" value="Genomic_DNA"/>
</dbReference>
<evidence type="ECO:0000313" key="4">
    <source>
        <dbReference type="Proteomes" id="UP001198163"/>
    </source>
</evidence>
<gene>
    <name evidence="3" type="ORF">K7J14_06705</name>
</gene>
<evidence type="ECO:0000313" key="3">
    <source>
        <dbReference type="EMBL" id="MCD1654393.1"/>
    </source>
</evidence>
<feature type="signal peptide" evidence="1">
    <location>
        <begin position="1"/>
        <end position="20"/>
    </location>
</feature>
<dbReference type="Gene3D" id="3.10.28.20">
    <property type="entry name" value="Acetamidase/Formamidase-like domains"/>
    <property type="match status" value="1"/>
</dbReference>